<accession>A0A6G9ALT9</accession>
<feature type="chain" id="PRO_5026039031" description="Glycoside hydrolase family 42 N-terminal domain-containing protein" evidence="1">
    <location>
        <begin position="18"/>
        <end position="726"/>
    </location>
</feature>
<keyword evidence="1" id="KW-0732">Signal</keyword>
<dbReference type="AlphaFoldDB" id="A0A6G9ALT9"/>
<dbReference type="RefSeq" id="WP_167207990.1">
    <property type="nucleotide sequence ID" value="NZ_CP050063.1"/>
</dbReference>
<keyword evidence="3" id="KW-1185">Reference proteome</keyword>
<feature type="signal peptide" evidence="1">
    <location>
        <begin position="1"/>
        <end position="17"/>
    </location>
</feature>
<name>A0A6G9ALT9_9BACT</name>
<evidence type="ECO:0000313" key="3">
    <source>
        <dbReference type="Proteomes" id="UP000501802"/>
    </source>
</evidence>
<dbReference type="EMBL" id="CP050063">
    <property type="protein sequence ID" value="QIP13173.1"/>
    <property type="molecule type" value="Genomic_DNA"/>
</dbReference>
<protein>
    <recommendedName>
        <fullName evidence="4">Glycoside hydrolase family 42 N-terminal domain-containing protein</fullName>
    </recommendedName>
</protein>
<dbReference type="Gene3D" id="3.20.20.80">
    <property type="entry name" value="Glycosidases"/>
    <property type="match status" value="1"/>
</dbReference>
<dbReference type="Proteomes" id="UP000501802">
    <property type="component" value="Chromosome"/>
</dbReference>
<evidence type="ECO:0000313" key="2">
    <source>
        <dbReference type="EMBL" id="QIP13173.1"/>
    </source>
</evidence>
<dbReference type="KEGG" id="spib:G8759_11330"/>
<organism evidence="2 3">
    <name type="scientific">Spirosoma aureum</name>
    <dbReference type="NCBI Taxonomy" id="2692134"/>
    <lineage>
        <taxon>Bacteria</taxon>
        <taxon>Pseudomonadati</taxon>
        <taxon>Bacteroidota</taxon>
        <taxon>Cytophagia</taxon>
        <taxon>Cytophagales</taxon>
        <taxon>Cytophagaceae</taxon>
        <taxon>Spirosoma</taxon>
    </lineage>
</organism>
<gene>
    <name evidence="2" type="ORF">G8759_11330</name>
</gene>
<reference evidence="2 3" key="1">
    <citation type="submission" date="2020-03" db="EMBL/GenBank/DDBJ databases">
        <authorList>
            <person name="Kim M.K."/>
        </authorList>
    </citation>
    <scope>NUCLEOTIDE SEQUENCE [LARGE SCALE GENOMIC DNA]</scope>
    <source>
        <strain evidence="2 3">BT328</strain>
    </source>
</reference>
<sequence length="726" mass="83452">MKLICFLFLVCVGQALYAQSPKSAVIRPDNGRPTLFVNGVAQTPTFYALTHAYGGRWSWEEVPARNLNNFCQIGFRLFQVDLWLEDIWAKNSDTLDIRKAQRQVRGVLDQCADASVVVRIHVNAPFWWNKANPDECTQFADALVDTTLKAGPPYHNEEHDIHAALRASLASAKWKQESGEKLVELCRKLAKTPEGNAVIGMHVAGGIYGEWHYWGFIEHDPDTGPAMTTYFRNWLRTKYKTTQSLQKNWRTKDFTLDNATVPTTVERLRTQDGFFKDPVQEQRTIDYFNAQQQVVADDAIYFCRLVKETWPRPIVTGIFYGYLHMTFNRQTVGGHLFIRQILDSPYIDYLSAPQTYWPDSRKAGGSGNSRGIIESTLLHGKLWFDEIDNGYLHAKNDFENIRYTERYDSTYASIIRRCALLPLMRGIGYWFYDFGPQKGFGWWDNSKYLASMKEEKQFFEKRLSIPYHSEADVLYVWSQDVFYYLKSAPLPITVNVIDHSIEQALRSGTVGDQVYDFDLDRLNLDQYKAIVFMNVYKLTDTQRKFIKEKVAKNGRTIVWNYLTGYSNGDRLDLNFVKSLTGMNLERTQVNQIPIVKFLKPSYTYKFNGIVEPMLVVNDKTTQTLAELDETRQAVIARKQGEDYTSVFCALPLNGTDGFREVFRQAGCHIYNEQNDFTYANSGLLLLHTKEGGLRTIRLKNGKAVRFPLKQGTNLLLNATTGEVVLK</sequence>
<proteinExistence type="predicted"/>
<evidence type="ECO:0008006" key="4">
    <source>
        <dbReference type="Google" id="ProtNLM"/>
    </source>
</evidence>
<evidence type="ECO:0000256" key="1">
    <source>
        <dbReference type="SAM" id="SignalP"/>
    </source>
</evidence>